<organism evidence="1 4">
    <name type="scientific">Bacteroides thetaiotaomicron</name>
    <dbReference type="NCBI Taxonomy" id="818"/>
    <lineage>
        <taxon>Bacteria</taxon>
        <taxon>Pseudomonadati</taxon>
        <taxon>Bacteroidota</taxon>
        <taxon>Bacteroidia</taxon>
        <taxon>Bacteroidales</taxon>
        <taxon>Bacteroidaceae</taxon>
        <taxon>Bacteroides</taxon>
    </lineage>
</organism>
<evidence type="ECO:0000313" key="2">
    <source>
        <dbReference type="EMBL" id="MCE9239965.1"/>
    </source>
</evidence>
<reference evidence="1 4" key="1">
    <citation type="journal article" date="2019" name="Nat. Med.">
        <title>A library of human gut bacterial isolates paired with longitudinal multiomics data enables mechanistic microbiome research.</title>
        <authorList>
            <person name="Poyet M."/>
            <person name="Groussin M."/>
            <person name="Gibbons S.M."/>
            <person name="Avila-Pacheco J."/>
            <person name="Jiang X."/>
            <person name="Kearney S.M."/>
            <person name="Perrotta A.R."/>
            <person name="Berdy B."/>
            <person name="Zhao S."/>
            <person name="Lieberman T.D."/>
            <person name="Swanson P.K."/>
            <person name="Smith M."/>
            <person name="Roesemann S."/>
            <person name="Alexander J.E."/>
            <person name="Rich S.A."/>
            <person name="Livny J."/>
            <person name="Vlamakis H."/>
            <person name="Clish C."/>
            <person name="Bullock K."/>
            <person name="Deik A."/>
            <person name="Scott J."/>
            <person name="Pierce K.A."/>
            <person name="Xavier R.J."/>
            <person name="Alm E.J."/>
        </authorList>
    </citation>
    <scope>NUCLEOTIDE SEQUENCE [LARGE SCALE GENOMIC DNA]</scope>
    <source>
        <strain evidence="1 4">BIOML-A160</strain>
    </source>
</reference>
<dbReference type="EMBL" id="JAHYQA010000018">
    <property type="protein sequence ID" value="MCE9239965.1"/>
    <property type="molecule type" value="Genomic_DNA"/>
</dbReference>
<protein>
    <submittedName>
        <fullName evidence="1">Uncharacterized protein</fullName>
    </submittedName>
</protein>
<evidence type="ECO:0000313" key="1">
    <source>
        <dbReference type="EMBL" id="KAB4455223.1"/>
    </source>
</evidence>
<dbReference type="EMBL" id="WCRW01000008">
    <property type="protein sequence ID" value="KAB4455223.1"/>
    <property type="molecule type" value="Genomic_DNA"/>
</dbReference>
<dbReference type="AlphaFoldDB" id="A0A7J5JUR9"/>
<evidence type="ECO:0000313" key="4">
    <source>
        <dbReference type="Proteomes" id="UP000436825"/>
    </source>
</evidence>
<dbReference type="RefSeq" id="WP_103877952.1">
    <property type="nucleotide sequence ID" value="NZ_CAXKYH010000001.1"/>
</dbReference>
<name>A0A7J5JUR9_BACT4</name>
<sequence length="110" mass="12805">MQSDFKKDIIQLMQSTKLLHSPLSELSEEEKGIAYELLNRLADGAVDENYTMLDYMQMARLYYNLGELSNNLFGENDNPHYKKAIHYLEKGGIDLSMNKWLELISLRTIE</sequence>
<dbReference type="Proteomes" id="UP000436825">
    <property type="component" value="Unassembled WGS sequence"/>
</dbReference>
<reference evidence="3" key="2">
    <citation type="submission" date="2021-06" db="EMBL/GenBank/DDBJ databases">
        <title>Interrogation of the integrated mobile genetic elements in gut-associated Bacteroides with a consensus prediction approach.</title>
        <authorList>
            <person name="Campbell D.E."/>
            <person name="Leigh J.R."/>
            <person name="Kim T."/>
            <person name="England W."/>
            <person name="Whitaker R.J."/>
            <person name="Degnan P.H."/>
        </authorList>
    </citation>
    <scope>NUCLEOTIDE SEQUENCE</scope>
    <source>
        <strain evidence="3">VPI-BTDOT2</strain>
    </source>
</reference>
<gene>
    <name evidence="1" type="ORF">GAN75_13270</name>
    <name evidence="2" type="ORF">K0H07_22775</name>
    <name evidence="3" type="ORF">KQP59_19465</name>
</gene>
<evidence type="ECO:0000313" key="3">
    <source>
        <dbReference type="EMBL" id="UYU70436.1"/>
    </source>
</evidence>
<accession>A0A7J5JUR9</accession>
<proteinExistence type="predicted"/>
<reference evidence="2" key="3">
    <citation type="submission" date="2021-07" db="EMBL/GenBank/DDBJ databases">
        <title>Comparative genomics of Bacteroides fragilis group isolates reveals species-dependent resistance mechanisms and validates clinical tools for resistance prediction.</title>
        <authorList>
            <person name="Wallace M.J."/>
            <person name="Jean S."/>
            <person name="Wallace M.A."/>
            <person name="Carey-Ann B.D."/>
            <person name="Dantas G."/>
        </authorList>
    </citation>
    <scope>NUCLEOTIDE SEQUENCE</scope>
    <source>
        <strain evidence="2">BJH_160</strain>
    </source>
</reference>
<dbReference type="Proteomes" id="UP001200544">
    <property type="component" value="Unassembled WGS sequence"/>
</dbReference>
<dbReference type="Proteomes" id="UP001156216">
    <property type="component" value="Chromosome"/>
</dbReference>
<dbReference type="EMBL" id="CP083681">
    <property type="protein sequence ID" value="UYU70436.1"/>
    <property type="molecule type" value="Genomic_DNA"/>
</dbReference>